<dbReference type="Pfam" id="PF13624">
    <property type="entry name" value="SurA_N_3"/>
    <property type="match status" value="1"/>
</dbReference>
<evidence type="ECO:0000256" key="4">
    <source>
        <dbReference type="ARBA" id="ARBA00023110"/>
    </source>
</evidence>
<feature type="chain" id="PRO_5038707696" description="peptidylprolyl isomerase" evidence="7">
    <location>
        <begin position="25"/>
        <end position="345"/>
    </location>
</feature>
<dbReference type="PANTHER" id="PTHR47245">
    <property type="entry name" value="PEPTIDYLPROLYL ISOMERASE"/>
    <property type="match status" value="1"/>
</dbReference>
<dbReference type="RefSeq" id="WP_058293128.1">
    <property type="nucleotide sequence ID" value="NZ_CAKJVD010000005.1"/>
</dbReference>
<dbReference type="GeneID" id="68875420"/>
<dbReference type="Gene3D" id="1.10.4030.10">
    <property type="entry name" value="Porin chaperone SurA, peptide-binding domain"/>
    <property type="match status" value="2"/>
</dbReference>
<dbReference type="Proteomes" id="UP000220840">
    <property type="component" value="Unassembled WGS sequence"/>
</dbReference>
<name>A0A2A7MBY0_9CLOT</name>
<dbReference type="STRING" id="137838.GCA_001458595_00117"/>
<dbReference type="SUPFAM" id="SSF109998">
    <property type="entry name" value="Triger factor/SurA peptide-binding domain-like"/>
    <property type="match status" value="1"/>
</dbReference>
<comment type="catalytic activity">
    <reaction evidence="1">
        <text>[protein]-peptidylproline (omega=180) = [protein]-peptidylproline (omega=0)</text>
        <dbReference type="Rhea" id="RHEA:16237"/>
        <dbReference type="Rhea" id="RHEA-COMP:10747"/>
        <dbReference type="Rhea" id="RHEA-COMP:10748"/>
        <dbReference type="ChEBI" id="CHEBI:83833"/>
        <dbReference type="ChEBI" id="CHEBI:83834"/>
        <dbReference type="EC" id="5.2.1.8"/>
    </reaction>
</comment>
<keyword evidence="3 7" id="KW-0732">Signal</keyword>
<dbReference type="EC" id="5.2.1.8" evidence="2"/>
<feature type="signal peptide" evidence="7">
    <location>
        <begin position="1"/>
        <end position="24"/>
    </location>
</feature>
<protein>
    <recommendedName>
        <fullName evidence="2">peptidylprolyl isomerase</fullName>
        <ecNumber evidence="2">5.2.1.8</ecNumber>
    </recommendedName>
</protein>
<evidence type="ECO:0000259" key="8">
    <source>
        <dbReference type="PROSITE" id="PS50198"/>
    </source>
</evidence>
<dbReference type="InterPro" id="IPR027304">
    <property type="entry name" value="Trigger_fact/SurA_dom_sf"/>
</dbReference>
<dbReference type="InterPro" id="IPR046357">
    <property type="entry name" value="PPIase_dom_sf"/>
</dbReference>
<evidence type="ECO:0000256" key="7">
    <source>
        <dbReference type="SAM" id="SignalP"/>
    </source>
</evidence>
<evidence type="ECO:0000256" key="3">
    <source>
        <dbReference type="ARBA" id="ARBA00022729"/>
    </source>
</evidence>
<dbReference type="Pfam" id="PF00639">
    <property type="entry name" value="Rotamase"/>
    <property type="match status" value="1"/>
</dbReference>
<dbReference type="InterPro" id="IPR000297">
    <property type="entry name" value="PPIase_PpiC"/>
</dbReference>
<dbReference type="PROSITE" id="PS51257">
    <property type="entry name" value="PROKAR_LIPOPROTEIN"/>
    <property type="match status" value="1"/>
</dbReference>
<dbReference type="PROSITE" id="PS50198">
    <property type="entry name" value="PPIC_PPIASE_2"/>
    <property type="match status" value="1"/>
</dbReference>
<evidence type="ECO:0000256" key="1">
    <source>
        <dbReference type="ARBA" id="ARBA00000971"/>
    </source>
</evidence>
<keyword evidence="4 6" id="KW-0697">Rotamase</keyword>
<feature type="domain" description="PpiC" evidence="8">
    <location>
        <begin position="163"/>
        <end position="281"/>
    </location>
</feature>
<evidence type="ECO:0000313" key="10">
    <source>
        <dbReference type="Proteomes" id="UP000220840"/>
    </source>
</evidence>
<dbReference type="InterPro" id="IPR050245">
    <property type="entry name" value="PrsA_foldase"/>
</dbReference>
<dbReference type="EMBL" id="PDCJ01000006">
    <property type="protein sequence ID" value="PEG28943.1"/>
    <property type="molecule type" value="Genomic_DNA"/>
</dbReference>
<gene>
    <name evidence="9" type="ORF">CQ394_20045</name>
</gene>
<evidence type="ECO:0000313" key="9">
    <source>
        <dbReference type="EMBL" id="PEG28943.1"/>
    </source>
</evidence>
<keyword evidence="10" id="KW-1185">Reference proteome</keyword>
<evidence type="ECO:0000256" key="5">
    <source>
        <dbReference type="ARBA" id="ARBA00023235"/>
    </source>
</evidence>
<proteinExistence type="predicted"/>
<dbReference type="NCBIfam" id="NF000809">
    <property type="entry name" value="PRK00059.1"/>
    <property type="match status" value="1"/>
</dbReference>
<evidence type="ECO:0000256" key="6">
    <source>
        <dbReference type="PROSITE-ProRule" id="PRU00278"/>
    </source>
</evidence>
<dbReference type="SUPFAM" id="SSF54534">
    <property type="entry name" value="FKBP-like"/>
    <property type="match status" value="1"/>
</dbReference>
<accession>A0A2A7MBY0</accession>
<reference evidence="9 10" key="1">
    <citation type="submission" date="2017-10" db="EMBL/GenBank/DDBJ databases">
        <title>Effective Description of Clostridium neonatale sp. nov. linked to necrotizing enterocolitis in neonates and a clarification of species assignable to the genus Clostridium (Prazmowski 1880) emend. Lawson and Rainey 2016.</title>
        <authorList>
            <person name="Bernard K."/>
            <person name="Burdz T."/>
            <person name="Wiebe D."/>
            <person name="Balcewich B."/>
            <person name="Alfa M."/>
            <person name="Bernier A.-M."/>
        </authorList>
    </citation>
    <scope>NUCLEOTIDE SEQUENCE [LARGE SCALE GENOMIC DNA]</scope>
    <source>
        <strain evidence="9 10">LCDC99A005</strain>
    </source>
</reference>
<comment type="caution">
    <text evidence="9">The sequence shown here is derived from an EMBL/GenBank/DDBJ whole genome shotgun (WGS) entry which is preliminary data.</text>
</comment>
<dbReference type="OrthoDB" id="14196at2"/>
<sequence>MKRLKKIIATAAVCALAISMMGCKMIEKTPEAIAKTVIAKVGDEKITKGDLESELEKAGVVQQLKSTYGEDYANNDQAKEQLKQIRQQYLTMLVNEKVMIQKGTELKLIPSDDELNKKVEDTISQYKQVYGGEDQYKKALEQYGYTEDSFKEIQRDQAKLNAIYEAMTKDVKITDDDVKNYYEENKDSKYTTQGEIDYNKSLEEANAIKAELDAGADFAKTAKEKSTDTGTKDNGGSLGFVKYDDTQYVQEFMDGFKNLKEGEISAPVKSQFGYHIIKVTGVTSEGANVSHILVAERGESKVTPFDEVKDSIKSQVTQEKTNAAYNSKLEEWKKDIQIKTYEDRL</sequence>
<evidence type="ECO:0000256" key="2">
    <source>
        <dbReference type="ARBA" id="ARBA00013194"/>
    </source>
</evidence>
<dbReference type="GO" id="GO:0003755">
    <property type="term" value="F:peptidyl-prolyl cis-trans isomerase activity"/>
    <property type="evidence" value="ECO:0007669"/>
    <property type="project" value="UniProtKB-KW"/>
</dbReference>
<organism evidence="9 10">
    <name type="scientific">Clostridium neonatale</name>
    <dbReference type="NCBI Taxonomy" id="137838"/>
    <lineage>
        <taxon>Bacteria</taxon>
        <taxon>Bacillati</taxon>
        <taxon>Bacillota</taxon>
        <taxon>Clostridia</taxon>
        <taxon>Eubacteriales</taxon>
        <taxon>Clostridiaceae</taxon>
        <taxon>Clostridium</taxon>
    </lineage>
</organism>
<keyword evidence="5 6" id="KW-0413">Isomerase</keyword>
<dbReference type="PANTHER" id="PTHR47245:SF1">
    <property type="entry name" value="FOLDASE PROTEIN PRSA"/>
    <property type="match status" value="1"/>
</dbReference>
<dbReference type="AlphaFoldDB" id="A0A2A7MBY0"/>
<dbReference type="Gene3D" id="3.10.50.40">
    <property type="match status" value="1"/>
</dbReference>